<evidence type="ECO:0000313" key="2">
    <source>
        <dbReference type="Proteomes" id="UP000622648"/>
    </source>
</evidence>
<evidence type="ECO:0000313" key="1">
    <source>
        <dbReference type="EMBL" id="GGE66553.1"/>
    </source>
</evidence>
<gene>
    <name evidence="1" type="ORF">GCM10011413_36370</name>
</gene>
<protein>
    <submittedName>
        <fullName evidence="1">Uncharacterized protein</fullName>
    </submittedName>
</protein>
<name>A0ABQ1SV83_9SPHI</name>
<proteinExistence type="predicted"/>
<accession>A0ABQ1SV83</accession>
<comment type="caution">
    <text evidence="1">The sequence shown here is derived from an EMBL/GenBank/DDBJ whole genome shotgun (WGS) entry which is preliminary data.</text>
</comment>
<organism evidence="1 2">
    <name type="scientific">Pedobacter psychrotolerans</name>
    <dbReference type="NCBI Taxonomy" id="1843235"/>
    <lineage>
        <taxon>Bacteria</taxon>
        <taxon>Pseudomonadati</taxon>
        <taxon>Bacteroidota</taxon>
        <taxon>Sphingobacteriia</taxon>
        <taxon>Sphingobacteriales</taxon>
        <taxon>Sphingobacteriaceae</taxon>
        <taxon>Pedobacter</taxon>
    </lineage>
</organism>
<dbReference type="EMBL" id="BMJO01000007">
    <property type="protein sequence ID" value="GGE66553.1"/>
    <property type="molecule type" value="Genomic_DNA"/>
</dbReference>
<dbReference type="Proteomes" id="UP000622648">
    <property type="component" value="Unassembled WGS sequence"/>
</dbReference>
<sequence>MMAIDKIMTARLSITPAIAMRTINFEKVRSDLMAIRLAMKYSKFNFDNFVTAKMLKSFLKMAYIWNIIAVHR</sequence>
<keyword evidence="2" id="KW-1185">Reference proteome</keyword>
<reference evidence="2" key="1">
    <citation type="journal article" date="2019" name="Int. J. Syst. Evol. Microbiol.">
        <title>The Global Catalogue of Microorganisms (GCM) 10K type strain sequencing project: providing services to taxonomists for standard genome sequencing and annotation.</title>
        <authorList>
            <consortium name="The Broad Institute Genomics Platform"/>
            <consortium name="The Broad Institute Genome Sequencing Center for Infectious Disease"/>
            <person name="Wu L."/>
            <person name="Ma J."/>
        </authorList>
    </citation>
    <scope>NUCLEOTIDE SEQUENCE [LARGE SCALE GENOMIC DNA]</scope>
    <source>
        <strain evidence="2">CGMCC 1.15644</strain>
    </source>
</reference>